<dbReference type="OrthoDB" id="5497289at2"/>
<sequence>MANRKGTNKSAEKTKLVLEKELFHSELSERIEIGKKLSLMKASVPNIPDVYRGYGYTIRKARTELTEEQEKWISEFKQWTDYNSELLKQAFDIPNNEYQRGYINSGQCLIFTGNENLVQAYQDELKSKIEYLETLVLKIPLLPSLTVQIERTEKESFHPDSRRVFIVHGHDTTIRSQVELFIKTLGYDPVVLFKQPNAGCTIIEKIEREANDLAFAIILYTACDLGNDKPHADEYLNPRARQNVVFEHGYMCALLGRQNVCALVDSEVEIPSDMSGIVYVPFDDKGAWQIAVAKEMKAAGLDVDLNELV</sequence>
<accession>F3QTQ2</accession>
<dbReference type="EMBL" id="AFBR01000038">
    <property type="protein sequence ID" value="EGG54465.1"/>
    <property type="molecule type" value="Genomic_DNA"/>
</dbReference>
<keyword evidence="3" id="KW-1185">Reference proteome</keyword>
<evidence type="ECO:0000313" key="2">
    <source>
        <dbReference type="EMBL" id="EGG54465.1"/>
    </source>
</evidence>
<dbReference type="HOGENOM" id="CLU_062182_0_0_10"/>
<name>F3QTQ2_9BACT</name>
<protein>
    <recommendedName>
        <fullName evidence="1">CD-NTase-associated protein 12/Pycsar effector protein TIR domain-containing protein</fullName>
    </recommendedName>
</protein>
<organism evidence="2 3">
    <name type="scientific">Paraprevotella xylaniphila YIT 11841</name>
    <dbReference type="NCBI Taxonomy" id="762982"/>
    <lineage>
        <taxon>Bacteria</taxon>
        <taxon>Pseudomonadati</taxon>
        <taxon>Bacteroidota</taxon>
        <taxon>Bacteroidia</taxon>
        <taxon>Bacteroidales</taxon>
        <taxon>Prevotellaceae</taxon>
        <taxon>Paraprevotella</taxon>
    </lineage>
</organism>
<feature type="domain" description="CD-NTase-associated protein 12/Pycsar effector protein TIR" evidence="1">
    <location>
        <begin position="163"/>
        <end position="283"/>
    </location>
</feature>
<comment type="caution">
    <text evidence="2">The sequence shown here is derived from an EMBL/GenBank/DDBJ whole genome shotgun (WGS) entry which is preliminary data.</text>
</comment>
<reference evidence="2 3" key="1">
    <citation type="submission" date="2011-02" db="EMBL/GenBank/DDBJ databases">
        <authorList>
            <person name="Weinstock G."/>
            <person name="Sodergren E."/>
            <person name="Clifton S."/>
            <person name="Fulton L."/>
            <person name="Fulton B."/>
            <person name="Courtney L."/>
            <person name="Fronick C."/>
            <person name="Harrison M."/>
            <person name="Strong C."/>
            <person name="Farmer C."/>
            <person name="Delahaunty K."/>
            <person name="Markovic C."/>
            <person name="Hall O."/>
            <person name="Minx P."/>
            <person name="Tomlinson C."/>
            <person name="Mitreva M."/>
            <person name="Hou S."/>
            <person name="Chen J."/>
            <person name="Wollam A."/>
            <person name="Pepin K.H."/>
            <person name="Johnson M."/>
            <person name="Bhonagiri V."/>
            <person name="Zhang X."/>
            <person name="Suruliraj S."/>
            <person name="Warren W."/>
            <person name="Chinwalla A."/>
            <person name="Mardis E.R."/>
            <person name="Wilson R.K."/>
        </authorList>
    </citation>
    <scope>NUCLEOTIDE SEQUENCE [LARGE SCALE GENOMIC DNA]</scope>
    <source>
        <strain evidence="2 3">YIT 11841</strain>
    </source>
</reference>
<dbReference type="eggNOG" id="COG4271">
    <property type="taxonomic scope" value="Bacteria"/>
</dbReference>
<dbReference type="GO" id="GO:0050135">
    <property type="term" value="F:NADP+ nucleosidase activity"/>
    <property type="evidence" value="ECO:0007669"/>
    <property type="project" value="InterPro"/>
</dbReference>
<dbReference type="InterPro" id="IPR019302">
    <property type="entry name" value="CAP12/PCTIR_TIR_dom"/>
</dbReference>
<evidence type="ECO:0000313" key="3">
    <source>
        <dbReference type="Proteomes" id="UP000005546"/>
    </source>
</evidence>
<evidence type="ECO:0000259" key="1">
    <source>
        <dbReference type="Pfam" id="PF10137"/>
    </source>
</evidence>
<dbReference type="Pfam" id="PF10137">
    <property type="entry name" value="CAP12-PCTIR_TIR"/>
    <property type="match status" value="1"/>
</dbReference>
<dbReference type="AlphaFoldDB" id="F3QTQ2"/>
<dbReference type="STRING" id="762982.HMPREF9442_01571"/>
<dbReference type="RefSeq" id="WP_008626754.1">
    <property type="nucleotide sequence ID" value="NZ_GL883839.1"/>
</dbReference>
<proteinExistence type="predicted"/>
<dbReference type="Proteomes" id="UP000005546">
    <property type="component" value="Unassembled WGS sequence"/>
</dbReference>
<gene>
    <name evidence="2" type="ORF">HMPREF9442_01571</name>
</gene>